<evidence type="ECO:0000259" key="10">
    <source>
        <dbReference type="PROSITE" id="PS50089"/>
    </source>
</evidence>
<dbReference type="Gene3D" id="3.30.40.10">
    <property type="entry name" value="Zinc/RING finger domain, C3HC4 (zinc finger)"/>
    <property type="match status" value="1"/>
</dbReference>
<dbReference type="GO" id="GO:0061630">
    <property type="term" value="F:ubiquitin protein ligase activity"/>
    <property type="evidence" value="ECO:0007669"/>
    <property type="project" value="UniProtKB-EC"/>
</dbReference>
<keyword evidence="3" id="KW-0808">Transferase</keyword>
<dbReference type="OMA" id="RECECAI"/>
<keyword evidence="4" id="KW-0479">Metal-binding</keyword>
<keyword evidence="5 8" id="KW-0863">Zinc-finger</keyword>
<dbReference type="Pfam" id="PF13639">
    <property type="entry name" value="zf-RING_2"/>
    <property type="match status" value="1"/>
</dbReference>
<keyword evidence="7" id="KW-0862">Zinc</keyword>
<dbReference type="InterPro" id="IPR001841">
    <property type="entry name" value="Znf_RING"/>
</dbReference>
<evidence type="ECO:0000256" key="3">
    <source>
        <dbReference type="ARBA" id="ARBA00022679"/>
    </source>
</evidence>
<feature type="region of interest" description="Disordered" evidence="9">
    <location>
        <begin position="165"/>
        <end position="224"/>
    </location>
</feature>
<evidence type="ECO:0000313" key="12">
    <source>
        <dbReference type="Proteomes" id="UP000594263"/>
    </source>
</evidence>
<reference evidence="11" key="1">
    <citation type="submission" date="2021-01" db="UniProtKB">
        <authorList>
            <consortium name="EnsemblPlants"/>
        </authorList>
    </citation>
    <scope>IDENTIFICATION</scope>
</reference>
<dbReference type="EC" id="2.3.2.27" evidence="2"/>
<dbReference type="InterPro" id="IPR013083">
    <property type="entry name" value="Znf_RING/FYVE/PHD"/>
</dbReference>
<feature type="domain" description="RING-type" evidence="10">
    <location>
        <begin position="120"/>
        <end position="158"/>
    </location>
</feature>
<evidence type="ECO:0000256" key="6">
    <source>
        <dbReference type="ARBA" id="ARBA00022786"/>
    </source>
</evidence>
<evidence type="ECO:0000256" key="1">
    <source>
        <dbReference type="ARBA" id="ARBA00000900"/>
    </source>
</evidence>
<evidence type="ECO:0000256" key="9">
    <source>
        <dbReference type="SAM" id="MobiDB-lite"/>
    </source>
</evidence>
<protein>
    <recommendedName>
        <fullName evidence="2">RING-type E3 ubiquitin transferase</fullName>
        <ecNumber evidence="2">2.3.2.27</ecNumber>
    </recommendedName>
</protein>
<evidence type="ECO:0000313" key="11">
    <source>
        <dbReference type="EnsemblPlants" id="Kaladp0101s0254.1.v1.1.CDS.1"/>
    </source>
</evidence>
<dbReference type="PANTHER" id="PTHR15710:SF132">
    <property type="entry name" value="E3 UBIQUITIN-PROTEIN LIGASE MPSR1"/>
    <property type="match status" value="1"/>
</dbReference>
<dbReference type="PROSITE" id="PS50089">
    <property type="entry name" value="ZF_RING_2"/>
    <property type="match status" value="1"/>
</dbReference>
<keyword evidence="6" id="KW-0833">Ubl conjugation pathway</keyword>
<dbReference type="Gramene" id="Kaladp0101s0254.1.v1.1">
    <property type="protein sequence ID" value="Kaladp0101s0254.1.v1.1.CDS.1"/>
    <property type="gene ID" value="Kaladp0101s0254.v1.1"/>
</dbReference>
<dbReference type="FunFam" id="3.30.40.10:FF:000127">
    <property type="entry name" value="E3 ubiquitin-protein ligase RNF181"/>
    <property type="match status" value="1"/>
</dbReference>
<sequence>MASESGRARSYVGRLVTDRNGHMNLFIPFFFGVPDVSERTEAASRGAAADSESDGGPDEIRVVLVNPLHRSYIVLEGVSEFEALFGGLSQSKPGQPPASKASIEAMPDVEIGDDERDLDCSICLDEMKAAKEMPCKHRFHSGCVEKWLRIHGSCPVCRYQLPAEEQSQKKGGDEDGNNGGVQPSRAGMEMWIPFSITRIAVDNSNDSSNQETEQQQTEHNHNSD</sequence>
<dbReference type="EnsemblPlants" id="Kaladp0101s0254.1.v1.1">
    <property type="protein sequence ID" value="Kaladp0101s0254.1.v1.1.CDS.1"/>
    <property type="gene ID" value="Kaladp0101s0254.v1.1"/>
</dbReference>
<dbReference type="PANTHER" id="PTHR15710">
    <property type="entry name" value="E3 UBIQUITIN-PROTEIN LIGASE PRAJA"/>
    <property type="match status" value="1"/>
</dbReference>
<evidence type="ECO:0000256" key="4">
    <source>
        <dbReference type="ARBA" id="ARBA00022723"/>
    </source>
</evidence>
<keyword evidence="12" id="KW-1185">Reference proteome</keyword>
<dbReference type="AlphaFoldDB" id="A0A7N1A7E6"/>
<dbReference type="GO" id="GO:0008270">
    <property type="term" value="F:zinc ion binding"/>
    <property type="evidence" value="ECO:0007669"/>
    <property type="project" value="UniProtKB-KW"/>
</dbReference>
<evidence type="ECO:0000256" key="8">
    <source>
        <dbReference type="PROSITE-ProRule" id="PRU00175"/>
    </source>
</evidence>
<dbReference type="GO" id="GO:0016567">
    <property type="term" value="P:protein ubiquitination"/>
    <property type="evidence" value="ECO:0007669"/>
    <property type="project" value="TreeGrafter"/>
</dbReference>
<evidence type="ECO:0000256" key="2">
    <source>
        <dbReference type="ARBA" id="ARBA00012483"/>
    </source>
</evidence>
<evidence type="ECO:0000256" key="7">
    <source>
        <dbReference type="ARBA" id="ARBA00022833"/>
    </source>
</evidence>
<name>A0A7N1A7E6_KALFE</name>
<evidence type="ECO:0000256" key="5">
    <source>
        <dbReference type="ARBA" id="ARBA00022771"/>
    </source>
</evidence>
<dbReference type="SUPFAM" id="SSF57850">
    <property type="entry name" value="RING/U-box"/>
    <property type="match status" value="1"/>
</dbReference>
<proteinExistence type="predicted"/>
<comment type="catalytic activity">
    <reaction evidence="1">
        <text>S-ubiquitinyl-[E2 ubiquitin-conjugating enzyme]-L-cysteine + [acceptor protein]-L-lysine = [E2 ubiquitin-conjugating enzyme]-L-cysteine + N(6)-ubiquitinyl-[acceptor protein]-L-lysine.</text>
        <dbReference type="EC" id="2.3.2.27"/>
    </reaction>
</comment>
<organism evidence="11 12">
    <name type="scientific">Kalanchoe fedtschenkoi</name>
    <name type="common">Lavender scallops</name>
    <name type="synonym">South American air plant</name>
    <dbReference type="NCBI Taxonomy" id="63787"/>
    <lineage>
        <taxon>Eukaryota</taxon>
        <taxon>Viridiplantae</taxon>
        <taxon>Streptophyta</taxon>
        <taxon>Embryophyta</taxon>
        <taxon>Tracheophyta</taxon>
        <taxon>Spermatophyta</taxon>
        <taxon>Magnoliopsida</taxon>
        <taxon>eudicotyledons</taxon>
        <taxon>Gunneridae</taxon>
        <taxon>Pentapetalae</taxon>
        <taxon>Saxifragales</taxon>
        <taxon>Crassulaceae</taxon>
        <taxon>Kalanchoe</taxon>
    </lineage>
</organism>
<dbReference type="Proteomes" id="UP000594263">
    <property type="component" value="Unplaced"/>
</dbReference>
<feature type="compositionally biased region" description="Low complexity" evidence="9">
    <location>
        <begin position="202"/>
        <end position="215"/>
    </location>
</feature>
<dbReference type="GO" id="GO:0005737">
    <property type="term" value="C:cytoplasm"/>
    <property type="evidence" value="ECO:0007669"/>
    <property type="project" value="TreeGrafter"/>
</dbReference>
<dbReference type="SMART" id="SM00184">
    <property type="entry name" value="RING"/>
    <property type="match status" value="1"/>
</dbReference>
<accession>A0A7N1A7E6</accession>